<proteinExistence type="predicted"/>
<keyword evidence="1" id="KW-0472">Membrane</keyword>
<reference evidence="2" key="1">
    <citation type="submission" date="2022-08" db="EMBL/GenBank/DDBJ databases">
        <title>Nisaea acidiphila sp. nov., isolated from a marine algal debris and emended description of the genus Nisaea Urios et al. 2008.</title>
        <authorList>
            <person name="Kwon K."/>
        </authorList>
    </citation>
    <scope>NUCLEOTIDE SEQUENCE</scope>
    <source>
        <strain evidence="2">MEBiC11861</strain>
    </source>
</reference>
<keyword evidence="3" id="KW-1185">Reference proteome</keyword>
<organism evidence="2 3">
    <name type="scientific">Nisaea acidiphila</name>
    <dbReference type="NCBI Taxonomy" id="1862145"/>
    <lineage>
        <taxon>Bacteria</taxon>
        <taxon>Pseudomonadati</taxon>
        <taxon>Pseudomonadota</taxon>
        <taxon>Alphaproteobacteria</taxon>
        <taxon>Rhodospirillales</taxon>
        <taxon>Thalassobaculaceae</taxon>
        <taxon>Nisaea</taxon>
    </lineage>
</organism>
<dbReference type="EMBL" id="CP102480">
    <property type="protein sequence ID" value="UUX48013.1"/>
    <property type="molecule type" value="Genomic_DNA"/>
</dbReference>
<feature type="transmembrane region" description="Helical" evidence="1">
    <location>
        <begin position="20"/>
        <end position="53"/>
    </location>
</feature>
<dbReference type="RefSeq" id="WP_257766521.1">
    <property type="nucleotide sequence ID" value="NZ_CP102480.1"/>
</dbReference>
<evidence type="ECO:0000313" key="2">
    <source>
        <dbReference type="EMBL" id="UUX48013.1"/>
    </source>
</evidence>
<dbReference type="Proteomes" id="UP001060336">
    <property type="component" value="Chromosome"/>
</dbReference>
<sequence>MSLHAYQKSALTADYLRGGLGFAVTAFPVLFAPMLGTFQIIFGLISLVFAGFVVKTWLRGQSQVELAPEGIRTLGPLGKAIAWPDLAEMELRYYSTQKDKAKGWMQLVLKDGNGTKISIESTLDGFDTVLEHAAAAAGRNGVALNQTTTDNLAAAGVSVGLAARDQ</sequence>
<keyword evidence="1" id="KW-1133">Transmembrane helix</keyword>
<keyword evidence="1" id="KW-0812">Transmembrane</keyword>
<dbReference type="KEGG" id="naci:NUH88_11345"/>
<name>A0A9J7ARR8_9PROT</name>
<evidence type="ECO:0000256" key="1">
    <source>
        <dbReference type="SAM" id="Phobius"/>
    </source>
</evidence>
<evidence type="ECO:0000313" key="3">
    <source>
        <dbReference type="Proteomes" id="UP001060336"/>
    </source>
</evidence>
<protein>
    <submittedName>
        <fullName evidence="2">Uncharacterized protein</fullName>
    </submittedName>
</protein>
<dbReference type="AlphaFoldDB" id="A0A9J7ARR8"/>
<accession>A0A9J7ARR8</accession>
<gene>
    <name evidence="2" type="ORF">NUH88_11345</name>
</gene>